<evidence type="ECO:0000313" key="3">
    <source>
        <dbReference type="Proteomes" id="UP001246244"/>
    </source>
</evidence>
<reference evidence="3" key="1">
    <citation type="submission" date="2023-07" db="EMBL/GenBank/DDBJ databases">
        <title>Whole-genome sequencing of a new Methanosarcina sp. Z-7115.</title>
        <authorList>
            <person name="Zhilina T.N."/>
            <person name="Merkel A.Y."/>
        </authorList>
    </citation>
    <scope>NUCLEOTIDE SEQUENCE [LARGE SCALE GENOMIC DNA]</scope>
    <source>
        <strain evidence="3">Z-7115</strain>
    </source>
</reference>
<feature type="compositionally biased region" description="Basic and acidic residues" evidence="1">
    <location>
        <begin position="78"/>
        <end position="129"/>
    </location>
</feature>
<gene>
    <name evidence="2" type="ORF">RG963_04330</name>
</gene>
<dbReference type="EMBL" id="JAVKPK010000012">
    <property type="protein sequence ID" value="MDR7665027.1"/>
    <property type="molecule type" value="Genomic_DNA"/>
</dbReference>
<accession>A0ABU2CZ96</accession>
<sequence>MDSSISSTSTFFVFAICFARRAEIVLFPLPPFPHTAILIFSSPTPVINSAELKTLPLNIRPKERRRRKKKEKERRKREKEEKEREKKREEREKKREEREKKREEREKKREEREKKREEKRRKETKEKGNEGVNIRY</sequence>
<dbReference type="RefSeq" id="WP_310575090.1">
    <property type="nucleotide sequence ID" value="NZ_JAVKPK010000012.1"/>
</dbReference>
<feature type="compositionally biased region" description="Basic residues" evidence="1">
    <location>
        <begin position="62"/>
        <end position="77"/>
    </location>
</feature>
<evidence type="ECO:0000313" key="2">
    <source>
        <dbReference type="EMBL" id="MDR7665027.1"/>
    </source>
</evidence>
<name>A0ABU2CZ96_9EURY</name>
<organism evidence="2 3">
    <name type="scientific">Methanosarcina baikalica</name>
    <dbReference type="NCBI Taxonomy" id="3073890"/>
    <lineage>
        <taxon>Archaea</taxon>
        <taxon>Methanobacteriati</taxon>
        <taxon>Methanobacteriota</taxon>
        <taxon>Stenosarchaea group</taxon>
        <taxon>Methanomicrobia</taxon>
        <taxon>Methanosarcinales</taxon>
        <taxon>Methanosarcinaceae</taxon>
        <taxon>Methanosarcina</taxon>
    </lineage>
</organism>
<comment type="caution">
    <text evidence="2">The sequence shown here is derived from an EMBL/GenBank/DDBJ whole genome shotgun (WGS) entry which is preliminary data.</text>
</comment>
<feature type="region of interest" description="Disordered" evidence="1">
    <location>
        <begin position="54"/>
        <end position="136"/>
    </location>
</feature>
<protein>
    <submittedName>
        <fullName evidence="2">Uncharacterized protein</fullName>
    </submittedName>
</protein>
<proteinExistence type="predicted"/>
<evidence type="ECO:0000256" key="1">
    <source>
        <dbReference type="SAM" id="MobiDB-lite"/>
    </source>
</evidence>
<dbReference type="Proteomes" id="UP001246244">
    <property type="component" value="Unassembled WGS sequence"/>
</dbReference>
<keyword evidence="3" id="KW-1185">Reference proteome</keyword>